<dbReference type="InterPro" id="IPR001433">
    <property type="entry name" value="OxRdtase_FAD/NAD-bd"/>
</dbReference>
<dbReference type="Proteomes" id="UP000241769">
    <property type="component" value="Unassembled WGS sequence"/>
</dbReference>
<name>A0A2P6MVV2_9EUKA</name>
<comment type="cofactor">
    <cofactor evidence="1">
        <name>FAD</name>
        <dbReference type="ChEBI" id="CHEBI:57692"/>
    </cofactor>
</comment>
<dbReference type="STRING" id="1890364.A0A2P6MVV2"/>
<evidence type="ECO:0000256" key="2">
    <source>
        <dbReference type="ARBA" id="ARBA00022630"/>
    </source>
</evidence>
<dbReference type="GO" id="GO:0050667">
    <property type="term" value="P:homocysteine metabolic process"/>
    <property type="evidence" value="ECO:0007669"/>
    <property type="project" value="TreeGrafter"/>
</dbReference>
<feature type="compositionally biased region" description="Polar residues" evidence="6">
    <location>
        <begin position="474"/>
        <end position="484"/>
    </location>
</feature>
<feature type="domain" description="Oxidoreductase-like" evidence="9">
    <location>
        <begin position="3"/>
        <end position="43"/>
    </location>
</feature>
<keyword evidence="4" id="KW-0560">Oxidoreductase</keyword>
<dbReference type="InterPro" id="IPR003097">
    <property type="entry name" value="CysJ-like_FAD-binding"/>
</dbReference>
<accession>A0A2P6MVV2</accession>
<dbReference type="PANTHER" id="PTHR19384">
    <property type="entry name" value="NITRIC OXIDE SYNTHASE-RELATED"/>
    <property type="match status" value="1"/>
</dbReference>
<evidence type="ECO:0000256" key="4">
    <source>
        <dbReference type="ARBA" id="ARBA00023002"/>
    </source>
</evidence>
<dbReference type="Pfam" id="PF00175">
    <property type="entry name" value="NAD_binding_1"/>
    <property type="match status" value="1"/>
</dbReference>
<dbReference type="InParanoid" id="A0A2P6MVV2"/>
<feature type="domain" description="Sulfite reductase [NADPH] flavoprotein alpha-component-like FAD-binding" evidence="8">
    <location>
        <begin position="94"/>
        <end position="282"/>
    </location>
</feature>
<evidence type="ECO:0000259" key="9">
    <source>
        <dbReference type="Pfam" id="PF09791"/>
    </source>
</evidence>
<dbReference type="Pfam" id="PF09791">
    <property type="entry name" value="Oxidored-like"/>
    <property type="match status" value="1"/>
</dbReference>
<dbReference type="EMBL" id="MDYQ01000362">
    <property type="protein sequence ID" value="PRP75829.1"/>
    <property type="molecule type" value="Genomic_DNA"/>
</dbReference>
<comment type="caution">
    <text evidence="10">The sequence shown here is derived from an EMBL/GenBank/DDBJ whole genome shotgun (WGS) entry which is preliminary data.</text>
</comment>
<sequence>MKRPVAPVEPDPDSCCGNGCASCVWDVYYDKLERYELRLTQWEENEAAGSVEQKEPIRENSEMVDEPRMQIGRYTSDWVSSKYFSHYPMQPIRDARVHSSRIMYQKKEKNEAERCVMEVTFDVEGRLDVKPWDTIHILSPNRFDHVTRLVERLKLAPQMRLSILDEGSAKPCPHIPPGSTIEQIFSIYSDVESVISKEFLSVLSIYCSNPSDETWLRDAAEARYDSWIVQKRRTLFHVLSLCPSCSPPLSQILWHLPSKRGRQYSICSHSHTNDTTRLTVCLSLRRTSVTFGVDEEHLSSVSDHVYDVVTSGGIAPMMSVLRERDELLSDHPTDHFGKIFFYYGCRRADECLYREEIEDYHNRGVIERVRTAVSRPEGGGGRRVQDLMREDAASIRRCMMQDDAVVYLCGSEEACTEVEEVLKQLNPIPEEAEELMKSWKRERRIIHTSQHNSNSSTPVMPGKKRNEKLPPIDGQSQASAVNAQLQVPTSASSLPFSAADPLPPIPHATLPLSDPVIAVQDSSVSSAVEHSCVVDAALPSQQPEMAPLTFAQSPAFPNEYDILTSRQGRNLVAVVFGQVRYQDLPEEDRRDIFSGVSQQSKLLRETTSFTINDIHSSALFFVAEPFVIVHSFRNSPLVVLDDVLLRELPLSAVLPPQQLEMAPLTFAQSPATSNEEYSTGNHLKRVLQHCASSGIELSGITPAIISRVNGIRMRGFVATQPLNRHHIALRFPLSASINRSTIHHLVDRGWAQSNAPLRHILSRPPDHDADVLLLSLFLFQMDREPTQIGVDMYDEFYIPYLLSLSSAMRQGEDASPLNNYTKSEIELLRGTSLQIRADHCRRRMLETIEGNNCTPLLDDLEHIYSVVNSRVFGDGSSAFLYPIADLFNHAWPPIDSPSYIYTIENHVSDCFIVDRDKQAGEEVALSYFASPDKSSHEYLMEKYGFVDTAETDFIRFHVEDIAKETVREELQKVILDMQRSTMRPVASLRLLMRGVDSDLSTHLSKSTREEQQQTLKRATLCTTPHLEEMKKVEWNVKDTPNKRMALQASKIQHDIIIRTMEELKRHSSKM</sequence>
<dbReference type="Gene3D" id="2.40.30.10">
    <property type="entry name" value="Translation factors"/>
    <property type="match status" value="1"/>
</dbReference>
<feature type="region of interest" description="Disordered" evidence="6">
    <location>
        <begin position="447"/>
        <end position="484"/>
    </location>
</feature>
<dbReference type="Pfam" id="PF00667">
    <property type="entry name" value="FAD_binding_1"/>
    <property type="match status" value="1"/>
</dbReference>
<dbReference type="InterPro" id="IPR039261">
    <property type="entry name" value="FNR_nucleotide-bd"/>
</dbReference>
<keyword evidence="2" id="KW-0285">Flavoprotein</keyword>
<keyword evidence="11" id="KW-1185">Reference proteome</keyword>
<dbReference type="GO" id="GO:0030586">
    <property type="term" value="F:[methionine synthase] reductase (NADPH) activity"/>
    <property type="evidence" value="ECO:0007669"/>
    <property type="project" value="TreeGrafter"/>
</dbReference>
<dbReference type="CDD" id="cd10527">
    <property type="entry name" value="SET_LSMT"/>
    <property type="match status" value="1"/>
</dbReference>
<gene>
    <name evidence="10" type="ORF">PROFUN_08823</name>
</gene>
<dbReference type="SUPFAM" id="SSF63380">
    <property type="entry name" value="Riboflavin synthase domain-like"/>
    <property type="match status" value="1"/>
</dbReference>
<dbReference type="GO" id="GO:0009086">
    <property type="term" value="P:methionine biosynthetic process"/>
    <property type="evidence" value="ECO:0007669"/>
    <property type="project" value="TreeGrafter"/>
</dbReference>
<dbReference type="Gene3D" id="3.90.1410.10">
    <property type="entry name" value="set domain protein methyltransferase, domain 1"/>
    <property type="match status" value="1"/>
</dbReference>
<organism evidence="10 11">
    <name type="scientific">Planoprotostelium fungivorum</name>
    <dbReference type="NCBI Taxonomy" id="1890364"/>
    <lineage>
        <taxon>Eukaryota</taxon>
        <taxon>Amoebozoa</taxon>
        <taxon>Evosea</taxon>
        <taxon>Variosea</taxon>
        <taxon>Cavosteliida</taxon>
        <taxon>Cavosteliaceae</taxon>
        <taxon>Planoprotostelium</taxon>
    </lineage>
</organism>
<dbReference type="InterPro" id="IPR046341">
    <property type="entry name" value="SET_dom_sf"/>
</dbReference>
<dbReference type="InterPro" id="IPR019180">
    <property type="entry name" value="Oxidoreductase-like_N"/>
</dbReference>
<dbReference type="GO" id="GO:0050660">
    <property type="term" value="F:flavin adenine dinucleotide binding"/>
    <property type="evidence" value="ECO:0007669"/>
    <property type="project" value="TreeGrafter"/>
</dbReference>
<dbReference type="PANTHER" id="PTHR19384:SF17">
    <property type="entry name" value="NADPH--CYTOCHROME P450 REDUCTASE"/>
    <property type="match status" value="1"/>
</dbReference>
<dbReference type="InterPro" id="IPR023173">
    <property type="entry name" value="NADPH_Cyt_P450_Rdtase_alpha"/>
</dbReference>
<reference evidence="10 11" key="1">
    <citation type="journal article" date="2018" name="Genome Biol. Evol.">
        <title>Multiple Roots of Fruiting Body Formation in Amoebozoa.</title>
        <authorList>
            <person name="Hillmann F."/>
            <person name="Forbes G."/>
            <person name="Novohradska S."/>
            <person name="Ferling I."/>
            <person name="Riege K."/>
            <person name="Groth M."/>
            <person name="Westermann M."/>
            <person name="Marz M."/>
            <person name="Spaller T."/>
            <person name="Winckler T."/>
            <person name="Schaap P."/>
            <person name="Glockner G."/>
        </authorList>
    </citation>
    <scope>NUCLEOTIDE SEQUENCE [LARGE SCALE GENOMIC DNA]</scope>
    <source>
        <strain evidence="10 11">Jena</strain>
    </source>
</reference>
<evidence type="ECO:0000259" key="8">
    <source>
        <dbReference type="Pfam" id="PF00667"/>
    </source>
</evidence>
<feature type="compositionally biased region" description="Polar residues" evidence="6">
    <location>
        <begin position="447"/>
        <end position="458"/>
    </location>
</feature>
<evidence type="ECO:0000256" key="5">
    <source>
        <dbReference type="ARBA" id="ARBA00023797"/>
    </source>
</evidence>
<dbReference type="AlphaFoldDB" id="A0A2P6MVV2"/>
<evidence type="ECO:0000313" key="10">
    <source>
        <dbReference type="EMBL" id="PRP75829.1"/>
    </source>
</evidence>
<dbReference type="GO" id="GO:0005829">
    <property type="term" value="C:cytosol"/>
    <property type="evidence" value="ECO:0007669"/>
    <property type="project" value="TreeGrafter"/>
</dbReference>
<evidence type="ECO:0000256" key="1">
    <source>
        <dbReference type="ARBA" id="ARBA00001974"/>
    </source>
</evidence>
<protein>
    <recommendedName>
        <fullName evidence="5">NADPH--hemoprotein reductase</fullName>
        <ecNumber evidence="5">1.6.2.4</ecNumber>
    </recommendedName>
</protein>
<evidence type="ECO:0000256" key="3">
    <source>
        <dbReference type="ARBA" id="ARBA00022827"/>
    </source>
</evidence>
<evidence type="ECO:0000256" key="6">
    <source>
        <dbReference type="SAM" id="MobiDB-lite"/>
    </source>
</evidence>
<feature type="domain" description="Oxidoreductase FAD/NAD(P)-binding" evidence="7">
    <location>
        <begin position="313"/>
        <end position="413"/>
    </location>
</feature>
<dbReference type="GO" id="GO:0010181">
    <property type="term" value="F:FMN binding"/>
    <property type="evidence" value="ECO:0007669"/>
    <property type="project" value="TreeGrafter"/>
</dbReference>
<dbReference type="OrthoDB" id="20314at2759"/>
<dbReference type="Gene3D" id="3.40.50.80">
    <property type="entry name" value="Nucleotide-binding domain of ferredoxin-NADP reductase (FNR) module"/>
    <property type="match status" value="1"/>
</dbReference>
<dbReference type="SUPFAM" id="SSF82199">
    <property type="entry name" value="SET domain"/>
    <property type="match status" value="1"/>
</dbReference>
<evidence type="ECO:0000313" key="11">
    <source>
        <dbReference type="Proteomes" id="UP000241769"/>
    </source>
</evidence>
<dbReference type="SUPFAM" id="SSF52343">
    <property type="entry name" value="Ferredoxin reductase-like, C-terminal NADP-linked domain"/>
    <property type="match status" value="1"/>
</dbReference>
<proteinExistence type="predicted"/>
<dbReference type="Gene3D" id="1.20.990.10">
    <property type="entry name" value="NADPH-cytochrome p450 Reductase, Chain A, domain 3"/>
    <property type="match status" value="1"/>
</dbReference>
<evidence type="ECO:0000259" key="7">
    <source>
        <dbReference type="Pfam" id="PF00175"/>
    </source>
</evidence>
<keyword evidence="3" id="KW-0274">FAD</keyword>
<dbReference type="EC" id="1.6.2.4" evidence="5"/>
<dbReference type="InterPro" id="IPR017938">
    <property type="entry name" value="Riboflavin_synthase-like_b-brl"/>
</dbReference>